<feature type="region of interest" description="Disordered" evidence="18">
    <location>
        <begin position="1094"/>
        <end position="1198"/>
    </location>
</feature>
<keyword evidence="8" id="KW-0436">Ligase</keyword>
<comment type="subcellular location">
    <subcellularLocation>
        <location evidence="1">Cell projection</location>
        <location evidence="1">Axon</location>
    </subcellularLocation>
    <subcellularLocation>
        <location evidence="2">Cytoplasm</location>
    </subcellularLocation>
</comment>
<feature type="region of interest" description="Disordered" evidence="18">
    <location>
        <begin position="726"/>
        <end position="837"/>
    </location>
</feature>
<comment type="subunit">
    <text evidence="4">Homodimer.</text>
</comment>
<dbReference type="SUPFAM" id="SSF52954">
    <property type="entry name" value="Class II aaRS ABD-related"/>
    <property type="match status" value="1"/>
</dbReference>
<evidence type="ECO:0000256" key="7">
    <source>
        <dbReference type="ARBA" id="ARBA00022490"/>
    </source>
</evidence>
<evidence type="ECO:0000256" key="13">
    <source>
        <dbReference type="ARBA" id="ARBA00023146"/>
    </source>
</evidence>
<feature type="compositionally biased region" description="Basic residues" evidence="18">
    <location>
        <begin position="1416"/>
        <end position="1430"/>
    </location>
</feature>
<feature type="compositionally biased region" description="Basic and acidic residues" evidence="18">
    <location>
        <begin position="899"/>
        <end position="908"/>
    </location>
</feature>
<dbReference type="Pfam" id="PF03129">
    <property type="entry name" value="HGTP_anticodon"/>
    <property type="match status" value="1"/>
</dbReference>
<name>A0A4S2MCE3_OPIFE</name>
<keyword evidence="22" id="KW-1185">Reference proteome</keyword>
<dbReference type="InterPro" id="IPR045864">
    <property type="entry name" value="aa-tRNA-synth_II/BPL/LPL"/>
</dbReference>
<dbReference type="NCBIfam" id="TIGR00389">
    <property type="entry name" value="glyS_dimeric"/>
    <property type="match status" value="1"/>
</dbReference>
<evidence type="ECO:0000256" key="4">
    <source>
        <dbReference type="ARBA" id="ARBA00011738"/>
    </source>
</evidence>
<comment type="similarity">
    <text evidence="3">Belongs to the class-II aminoacyl-tRNA synthetase family.</text>
</comment>
<dbReference type="InterPro" id="IPR036621">
    <property type="entry name" value="Anticodon-bd_dom_sf"/>
</dbReference>
<dbReference type="CDD" id="cd00858">
    <property type="entry name" value="GlyRS_anticodon"/>
    <property type="match status" value="1"/>
</dbReference>
<dbReference type="InterPro" id="IPR033731">
    <property type="entry name" value="GlyRS-like_core"/>
</dbReference>
<evidence type="ECO:0000256" key="6">
    <source>
        <dbReference type="ARBA" id="ARBA00019404"/>
    </source>
</evidence>
<sequence length="1430" mass="159245">MKLTRVWRLRHCLCAPFLRRKDKLVTSFHTPSFGSQYYQNSRLFSRTIMVEIKDPEGILSRMRSRVQEQGDVVRALKDRNASEAELKAAVAELKARKKLLEEKELELMPPIASFDRGKLEDLLKQKFFYDQAFSIYGGVQGLYDYGPMGCAMKANLLAAWRQHFVLEDQLLEVDCSMLTPAPVLQASGHVERFTDFMVKDVETGECFRADHLVKANLETKLKHKKTSEQEKEELQRLLLQLDNFGGAELNSLIRKYGMRSPATNNELSEPQQFNLMFATMIGPTGQCQGYLRPETAQGIFVNFQRLLQFNQGRIPFGAAQIGSAFRNEISPRSGLIRVREFAMAEIEYFVDPTDKQHPKFDRIKDVEMTIYSACSQMDGLPAKRMTIGEAVAQGIVANQTLGYFMARIHMFLVLIGVDPNRLRFRQHLSNEMAHYACDCWDAECQTSYGWIECVGCADRSCYDLTQHAKATGTRLVAEKRLPEPRLIKVCECIPNKQAIGKAFRADAKSITNRLAALTPTDAISVKEDLATKGSTQLVVDDKEYTIDPCMVHIKEYETNVQVEEIVPNVIEPSFGIGRLLYTVFEHSFRVREGDEQRTYLSVRPILAPYKCSLLPLSSHPDFAPFIQQLSSSLTRLGVTHRIDDSSGSIGRRYARTDQIAIPYGITIDFDTINKSPASATLRERDSMKQIRVPLAELPSLVNDLSNGVLVWSEAQSKYPIFEQQETVAREDESRVDNSTAVNLSQENLQPLKKKTNKKHKGPDSSTTVATKGEPASTAGESAVEDWQSVSEDLDEFKEKPAPEPDHEADAWSSATETAEADAELTSTGTAPCLDRAKPNDALLNRKNKTISARNGSSRAYSTAVSGAALYNTAASAKKPSLSWTDWGKAIRRRYQEEELREKLHDTKPLRTSGSSDVDEQPSPFSGYEADQEDNAASKSAAGHFSPVSKEHDTFYELSPAIQSLNEEVAKEKTYGTFQINTLTDMDSDFPPLTAGTQPYHGLFVGEGWPGEKKHNENKQVYSVVKPEPKKSENSGKEPKKNVSTGSKPVIPVEHSTSTISNKHVDNTEWPTVMAHVFEDNNEPEMWLQCMENPVPVPELSKDGGVRSEDPRPHDTQVSGGSASPKRPPCEISNSTVEWGMNQFHGLFRGPGWPANETGPAKEKDLTKGKSTTKNQRKRHKSGTQSDSPDVHRSSQTATNAVQAVEKTAGSLHKPVLDDWKSVVAQIYEKTITPMVELNSFIVSPFSGTTATDQQVKSTVYEDNNPTVSPPSAPWNSCLDNTDDVCFTADIWKPAEDQFSKVEYDLQREGTNYSTTSEGGPIPETICNVDDLRGGDAEPNNLPGEFSIDNHSPMQQDKPEETQEVESSGPLMEPATDIVPAEASPIRSHEQPKLSESESAHADAPEVAGAVATSMQHKPKKNKSKRHKKKR</sequence>
<dbReference type="Gene3D" id="3.30.930.10">
    <property type="entry name" value="Bira Bifunctional Protein, Domain 2"/>
    <property type="match status" value="1"/>
</dbReference>
<keyword evidence="14" id="KW-0966">Cell projection</keyword>
<gene>
    <name evidence="21" type="ORF">CRM22_001040</name>
</gene>
<dbReference type="GO" id="GO:0005524">
    <property type="term" value="F:ATP binding"/>
    <property type="evidence" value="ECO:0007669"/>
    <property type="project" value="UniProtKB-KW"/>
</dbReference>
<feature type="compositionally biased region" description="Basic residues" evidence="18">
    <location>
        <begin position="751"/>
        <end position="760"/>
    </location>
</feature>
<dbReference type="PANTHER" id="PTHR10745:SF0">
    <property type="entry name" value="GLYCINE--TRNA LIGASE"/>
    <property type="match status" value="1"/>
</dbReference>
<feature type="compositionally biased region" description="Polar residues" evidence="18">
    <location>
        <begin position="1182"/>
        <end position="1198"/>
    </location>
</feature>
<evidence type="ECO:0000256" key="17">
    <source>
        <dbReference type="ARBA" id="ARBA00049523"/>
    </source>
</evidence>
<feature type="compositionally biased region" description="Basic and acidic residues" evidence="18">
    <location>
        <begin position="796"/>
        <end position="809"/>
    </location>
</feature>
<evidence type="ECO:0000256" key="15">
    <source>
        <dbReference type="ARBA" id="ARBA00030057"/>
    </source>
</evidence>
<evidence type="ECO:0000256" key="9">
    <source>
        <dbReference type="ARBA" id="ARBA00022679"/>
    </source>
</evidence>
<keyword evidence="12" id="KW-0648">Protein biosynthesis</keyword>
<dbReference type="InterPro" id="IPR009068">
    <property type="entry name" value="uS15_NS1_RNA-bd_sf"/>
</dbReference>
<dbReference type="GO" id="GO:0004820">
    <property type="term" value="F:glycine-tRNA ligase activity"/>
    <property type="evidence" value="ECO:0007669"/>
    <property type="project" value="UniProtKB-EC"/>
</dbReference>
<keyword evidence="10" id="KW-0547">Nucleotide-binding</keyword>
<dbReference type="SUPFAM" id="SSF47060">
    <property type="entry name" value="S15/NS1 RNA-binding domain"/>
    <property type="match status" value="1"/>
</dbReference>
<dbReference type="NCBIfam" id="NF003211">
    <property type="entry name" value="PRK04173.1"/>
    <property type="match status" value="1"/>
</dbReference>
<keyword evidence="9" id="KW-0808">Transferase</keyword>
<dbReference type="Gene3D" id="3.40.50.800">
    <property type="entry name" value="Anticodon-binding domain"/>
    <property type="match status" value="1"/>
</dbReference>
<organism evidence="21 22">
    <name type="scientific">Opisthorchis felineus</name>
    <dbReference type="NCBI Taxonomy" id="147828"/>
    <lineage>
        <taxon>Eukaryota</taxon>
        <taxon>Metazoa</taxon>
        <taxon>Spiralia</taxon>
        <taxon>Lophotrochozoa</taxon>
        <taxon>Platyhelminthes</taxon>
        <taxon>Trematoda</taxon>
        <taxon>Digenea</taxon>
        <taxon>Opisthorchiida</taxon>
        <taxon>Opisthorchiata</taxon>
        <taxon>Opisthorchiidae</taxon>
        <taxon>Opisthorchis</taxon>
    </lineage>
</organism>
<dbReference type="PRINTS" id="PR01043">
    <property type="entry name" value="TRNASYNTHGLY"/>
</dbReference>
<dbReference type="Gene3D" id="3.30.40.230">
    <property type="match status" value="1"/>
</dbReference>
<feature type="domain" description="Aminoacyl-transfer RNA synthetases class-II family profile" evidence="19">
    <location>
        <begin position="115"/>
        <end position="608"/>
    </location>
</feature>
<dbReference type="EMBL" id="SJOL01001983">
    <property type="protein sequence ID" value="TGZ74246.1"/>
    <property type="molecule type" value="Genomic_DNA"/>
</dbReference>
<evidence type="ECO:0000259" key="19">
    <source>
        <dbReference type="PROSITE" id="PS50862"/>
    </source>
</evidence>
<evidence type="ECO:0000256" key="14">
    <source>
        <dbReference type="ARBA" id="ARBA00023273"/>
    </source>
</evidence>
<feature type="compositionally biased region" description="Low complexity" evidence="18">
    <location>
        <begin position="810"/>
        <end position="827"/>
    </location>
</feature>
<dbReference type="GO" id="GO:0016740">
    <property type="term" value="F:transferase activity"/>
    <property type="evidence" value="ECO:0007669"/>
    <property type="project" value="UniProtKB-KW"/>
</dbReference>
<feature type="region of interest" description="Disordered" evidence="18">
    <location>
        <begin position="899"/>
        <end position="945"/>
    </location>
</feature>
<evidence type="ECO:0000256" key="10">
    <source>
        <dbReference type="ARBA" id="ARBA00022741"/>
    </source>
</evidence>
<dbReference type="GO" id="GO:0030424">
    <property type="term" value="C:axon"/>
    <property type="evidence" value="ECO:0007669"/>
    <property type="project" value="UniProtKB-SubCell"/>
</dbReference>
<evidence type="ECO:0000313" key="22">
    <source>
        <dbReference type="Proteomes" id="UP000308267"/>
    </source>
</evidence>
<feature type="region of interest" description="Disordered" evidence="18">
    <location>
        <begin position="1310"/>
        <end position="1430"/>
    </location>
</feature>
<comment type="caution">
    <text evidence="21">The sequence shown here is derived from an EMBL/GenBank/DDBJ whole genome shotgun (WGS) entry which is preliminary data.</text>
</comment>
<dbReference type="Pfam" id="PF00458">
    <property type="entry name" value="WHEP-TRS"/>
    <property type="match status" value="1"/>
</dbReference>
<dbReference type="EMBL" id="SJOL01001983">
    <property type="protein sequence ID" value="TGZ74245.1"/>
    <property type="molecule type" value="Genomic_DNA"/>
</dbReference>
<dbReference type="FunFam" id="3.40.50.800:FF:000004">
    <property type="entry name" value="Glycine--tRNA ligase 2"/>
    <property type="match status" value="1"/>
</dbReference>
<evidence type="ECO:0000256" key="11">
    <source>
        <dbReference type="ARBA" id="ARBA00022840"/>
    </source>
</evidence>
<dbReference type="FunFam" id="3.30.930.10:FF:000158">
    <property type="entry name" value="Glycyl-tRNA synthetase"/>
    <property type="match status" value="1"/>
</dbReference>
<dbReference type="CDD" id="cd00774">
    <property type="entry name" value="GlyRS-like_core"/>
    <property type="match status" value="1"/>
</dbReference>
<dbReference type="InterPro" id="IPR002315">
    <property type="entry name" value="tRNA-synt_gly"/>
</dbReference>
<evidence type="ECO:0000256" key="1">
    <source>
        <dbReference type="ARBA" id="ARBA00004489"/>
    </source>
</evidence>
<dbReference type="InterPro" id="IPR004154">
    <property type="entry name" value="Anticodon-bd"/>
</dbReference>
<evidence type="ECO:0000256" key="5">
    <source>
        <dbReference type="ARBA" id="ARBA00012829"/>
    </source>
</evidence>
<dbReference type="InterPro" id="IPR000738">
    <property type="entry name" value="WHEP-TRS_dom"/>
</dbReference>
<keyword evidence="11" id="KW-0067">ATP-binding</keyword>
<evidence type="ECO:0000256" key="8">
    <source>
        <dbReference type="ARBA" id="ARBA00022598"/>
    </source>
</evidence>
<evidence type="ECO:0000256" key="18">
    <source>
        <dbReference type="SAM" id="MobiDB-lite"/>
    </source>
</evidence>
<feature type="region of interest" description="Disordered" evidence="18">
    <location>
        <begin position="1005"/>
        <end position="1052"/>
    </location>
</feature>
<evidence type="ECO:0000256" key="3">
    <source>
        <dbReference type="ARBA" id="ARBA00008226"/>
    </source>
</evidence>
<feature type="compositionally biased region" description="Basic and acidic residues" evidence="18">
    <location>
        <begin position="1386"/>
        <end position="1403"/>
    </location>
</feature>
<dbReference type="Proteomes" id="UP000308267">
    <property type="component" value="Unassembled WGS sequence"/>
</dbReference>
<feature type="compositionally biased region" description="Polar residues" evidence="18">
    <location>
        <begin position="736"/>
        <end position="748"/>
    </location>
</feature>
<dbReference type="InterPro" id="IPR006195">
    <property type="entry name" value="aa-tRNA-synth_II"/>
</dbReference>
<proteinExistence type="inferred from homology"/>
<feature type="compositionally biased region" description="Basic and acidic residues" evidence="18">
    <location>
        <begin position="1099"/>
        <end position="1114"/>
    </location>
</feature>
<feature type="domain" description="WHEP-TRS" evidence="20">
    <location>
        <begin position="58"/>
        <end position="114"/>
    </location>
</feature>
<evidence type="ECO:0000256" key="16">
    <source>
        <dbReference type="ARBA" id="ARBA00048436"/>
    </source>
</evidence>
<dbReference type="SUPFAM" id="SSF55681">
    <property type="entry name" value="Class II aaRS and biotin synthetases"/>
    <property type="match status" value="1"/>
</dbReference>
<dbReference type="GO" id="GO:0070150">
    <property type="term" value="P:mitochondrial glycyl-tRNA aminoacylation"/>
    <property type="evidence" value="ECO:0007669"/>
    <property type="project" value="TreeGrafter"/>
</dbReference>
<dbReference type="Gene3D" id="3.30.720.200">
    <property type="match status" value="1"/>
</dbReference>
<evidence type="ECO:0000256" key="12">
    <source>
        <dbReference type="ARBA" id="ARBA00022917"/>
    </source>
</evidence>
<dbReference type="PANTHER" id="PTHR10745">
    <property type="entry name" value="GLYCYL-TRNA SYNTHETASE/DNA POLYMERASE SUBUNIT GAMMA-2"/>
    <property type="match status" value="1"/>
</dbReference>
<keyword evidence="13" id="KW-0030">Aminoacyl-tRNA synthetase</keyword>
<keyword evidence="7" id="KW-0963">Cytoplasm</keyword>
<dbReference type="FunFam" id="3.30.930.10:FF:000010">
    <property type="entry name" value="Glycyl-tRNA synthetase 1"/>
    <property type="match status" value="1"/>
</dbReference>
<protein>
    <recommendedName>
        <fullName evidence="6">Glycine--tRNA ligase</fullName>
        <ecNumber evidence="5">6.1.1.14</ecNumber>
    </recommendedName>
    <alternativeName>
        <fullName evidence="15">Diadenosine tetraphosphate synthetase</fullName>
    </alternativeName>
</protein>
<dbReference type="InterPro" id="IPR002314">
    <property type="entry name" value="aa-tRNA-synt_IIb"/>
</dbReference>
<dbReference type="Pfam" id="PF00587">
    <property type="entry name" value="tRNA-synt_2b"/>
    <property type="match status" value="1"/>
</dbReference>
<dbReference type="Gene3D" id="1.10.287.10">
    <property type="entry name" value="S15/NS1, RNA-binding"/>
    <property type="match status" value="1"/>
</dbReference>
<evidence type="ECO:0000259" key="20">
    <source>
        <dbReference type="PROSITE" id="PS51185"/>
    </source>
</evidence>
<dbReference type="PROSITE" id="PS51185">
    <property type="entry name" value="WHEP_TRS_2"/>
    <property type="match status" value="1"/>
</dbReference>
<dbReference type="FunFam" id="3.30.40.230:FF:000001">
    <property type="entry name" value="Glycine--tRNA ligase"/>
    <property type="match status" value="1"/>
</dbReference>
<evidence type="ECO:0000313" key="21">
    <source>
        <dbReference type="EMBL" id="TGZ74246.1"/>
    </source>
</evidence>
<dbReference type="FunFam" id="3.30.720.200:FF:000001">
    <property type="entry name" value="Glycine--tRNA ligase 2"/>
    <property type="match status" value="1"/>
</dbReference>
<dbReference type="OrthoDB" id="57698at2759"/>
<reference evidence="21 22" key="1">
    <citation type="journal article" date="2019" name="BMC Genomics">
        <title>New insights from Opisthorchis felineus genome: update on genomics of the epidemiologically important liver flukes.</title>
        <authorList>
            <person name="Ershov N.I."/>
            <person name="Mordvinov V.A."/>
            <person name="Prokhortchouk E.B."/>
            <person name="Pakharukova M.Y."/>
            <person name="Gunbin K.V."/>
            <person name="Ustyantsev K."/>
            <person name="Genaev M.A."/>
            <person name="Blinov A.G."/>
            <person name="Mazur A."/>
            <person name="Boulygina E."/>
            <person name="Tsygankova S."/>
            <person name="Khrameeva E."/>
            <person name="Chekanov N."/>
            <person name="Fan G."/>
            <person name="Xiao A."/>
            <person name="Zhang H."/>
            <person name="Xu X."/>
            <person name="Yang H."/>
            <person name="Solovyev V."/>
            <person name="Lee S.M."/>
            <person name="Liu X."/>
            <person name="Afonnikov D.A."/>
            <person name="Skryabin K.G."/>
        </authorList>
    </citation>
    <scope>NUCLEOTIDE SEQUENCE [LARGE SCALE GENOMIC DNA]</scope>
    <source>
        <strain evidence="21">AK-0245</strain>
        <tissue evidence="21">Whole organism</tissue>
    </source>
</reference>
<feature type="compositionally biased region" description="Basic and acidic residues" evidence="18">
    <location>
        <begin position="1026"/>
        <end position="1040"/>
    </location>
</feature>
<dbReference type="PROSITE" id="PS00762">
    <property type="entry name" value="WHEP_TRS_1"/>
    <property type="match status" value="1"/>
</dbReference>
<dbReference type="InterPro" id="IPR027031">
    <property type="entry name" value="Gly-tRNA_synthase/POLG2"/>
</dbReference>
<evidence type="ECO:0000256" key="2">
    <source>
        <dbReference type="ARBA" id="ARBA00004496"/>
    </source>
</evidence>
<comment type="catalytic activity">
    <reaction evidence="16">
        <text>2 ATP + H(+) = P(1),P(4)-bis(5'-adenosyl) tetraphosphate + diphosphate</text>
        <dbReference type="Rhea" id="RHEA:34935"/>
        <dbReference type="ChEBI" id="CHEBI:15378"/>
        <dbReference type="ChEBI" id="CHEBI:30616"/>
        <dbReference type="ChEBI" id="CHEBI:33019"/>
        <dbReference type="ChEBI" id="CHEBI:58141"/>
    </reaction>
    <physiologicalReaction direction="left-to-right" evidence="16">
        <dbReference type="Rhea" id="RHEA:34936"/>
    </physiologicalReaction>
</comment>
<dbReference type="SMART" id="SM00991">
    <property type="entry name" value="WHEP-TRS"/>
    <property type="match status" value="1"/>
</dbReference>
<dbReference type="GO" id="GO:0005739">
    <property type="term" value="C:mitochondrion"/>
    <property type="evidence" value="ECO:0007669"/>
    <property type="project" value="TreeGrafter"/>
</dbReference>
<dbReference type="STRING" id="147828.A0A4S2MCE3"/>
<accession>A0A4S2MCE3</accession>
<dbReference type="EC" id="6.1.1.14" evidence="5"/>
<dbReference type="PROSITE" id="PS50862">
    <property type="entry name" value="AA_TRNA_LIGASE_II"/>
    <property type="match status" value="1"/>
</dbReference>
<comment type="catalytic activity">
    <reaction evidence="17">
        <text>tRNA(Gly) + glycine + ATP = glycyl-tRNA(Gly) + AMP + diphosphate</text>
        <dbReference type="Rhea" id="RHEA:16013"/>
        <dbReference type="Rhea" id="RHEA-COMP:9664"/>
        <dbReference type="Rhea" id="RHEA-COMP:9683"/>
        <dbReference type="ChEBI" id="CHEBI:30616"/>
        <dbReference type="ChEBI" id="CHEBI:33019"/>
        <dbReference type="ChEBI" id="CHEBI:57305"/>
        <dbReference type="ChEBI" id="CHEBI:78442"/>
        <dbReference type="ChEBI" id="CHEBI:78522"/>
        <dbReference type="ChEBI" id="CHEBI:456215"/>
        <dbReference type="EC" id="6.1.1.14"/>
    </reaction>
    <physiologicalReaction direction="left-to-right" evidence="17">
        <dbReference type="Rhea" id="RHEA:16014"/>
    </physiologicalReaction>
</comment>